<comment type="caution">
    <text evidence="4">The sequence shown here is derived from an EMBL/GenBank/DDBJ whole genome shotgun (WGS) entry which is preliminary data.</text>
</comment>
<dbReference type="PANTHER" id="PTHR23101">
    <property type="entry name" value="RAB GDP/GTP EXCHANGE FACTOR"/>
    <property type="match status" value="1"/>
</dbReference>
<dbReference type="GO" id="GO:0031267">
    <property type="term" value="F:small GTPase binding"/>
    <property type="evidence" value="ECO:0007669"/>
    <property type="project" value="TreeGrafter"/>
</dbReference>
<dbReference type="Gene3D" id="1.20.1050.80">
    <property type="entry name" value="VPS9 domain"/>
    <property type="match status" value="2"/>
</dbReference>
<dbReference type="SUPFAM" id="SSF109993">
    <property type="entry name" value="VPS9 domain"/>
    <property type="match status" value="1"/>
</dbReference>
<reference evidence="4" key="1">
    <citation type="journal article" date="2023" name="GigaByte">
        <title>Genome assembly of the bearded iris, Iris pallida Lam.</title>
        <authorList>
            <person name="Bruccoleri R.E."/>
            <person name="Oakeley E.J."/>
            <person name="Faust A.M.E."/>
            <person name="Altorfer M."/>
            <person name="Dessus-Babus S."/>
            <person name="Burckhardt D."/>
            <person name="Oertli M."/>
            <person name="Naumann U."/>
            <person name="Petersen F."/>
            <person name="Wong J."/>
        </authorList>
    </citation>
    <scope>NUCLEOTIDE SEQUENCE</scope>
    <source>
        <strain evidence="4">GSM-AAB239-AS_SAM_17_03QT</strain>
    </source>
</reference>
<sequence>MSVSNLRNLTLFSGWKSEIPLSLPLLLSYRSDRKMERSGGGGSDAFGSSMHDFLERMRHPSAADLVKSIKSFIVSILNKDPDPEKDSAAVQEFLANMEVAFRSHTLWVGSSDEELESAGEGLEKYLMTKIYNRVFMSLPEDVKRDEELSEKITLIQQFIRPEYLDIKPTFQNETSWLANPPHLHSNLLYIQRYRHQSRMVSEAAYFFTNILSAEAFIWDIDAKSLSMDEVEFQHNMESARALLLGLSTDSVSHGDHASEATGHKIEPSKAKNDTNDYVKEQSSAPQAFDLNGMSQRLTSTRTVTDIEKQGTSDLLKEDQLSRYFLDYPFLYARAGDLTIEDVETLLSSYKQLVLKYASLSKGMGISNMPLPVPAVQGEAKYGTGIDSRDLAATGTSSEKEEELTSTDNKPDGNMFTSKSEDNLLISLGEVKPNIPADDSFSRPVIEKDEAFE</sequence>
<dbReference type="PANTHER" id="PTHR23101:SF25">
    <property type="entry name" value="GTPASE-ACTIVATING PROTEIN AND VPS9 DOMAIN-CONTAINING PROTEIN 1"/>
    <property type="match status" value="1"/>
</dbReference>
<dbReference type="Pfam" id="PF18151">
    <property type="entry name" value="DUF5601"/>
    <property type="match status" value="1"/>
</dbReference>
<dbReference type="InterPro" id="IPR037191">
    <property type="entry name" value="VPS9_dom_sf"/>
</dbReference>
<evidence type="ECO:0000259" key="3">
    <source>
        <dbReference type="Pfam" id="PF18151"/>
    </source>
</evidence>
<name>A0AAX6DUC3_IRIPA</name>
<feature type="region of interest" description="Disordered" evidence="1">
    <location>
        <begin position="429"/>
        <end position="452"/>
    </location>
</feature>
<dbReference type="InterPro" id="IPR003123">
    <property type="entry name" value="VPS9"/>
</dbReference>
<evidence type="ECO:0000256" key="1">
    <source>
        <dbReference type="SAM" id="MobiDB-lite"/>
    </source>
</evidence>
<dbReference type="GO" id="GO:0005085">
    <property type="term" value="F:guanyl-nucleotide exchange factor activity"/>
    <property type="evidence" value="ECO:0007669"/>
    <property type="project" value="InterPro"/>
</dbReference>
<dbReference type="Gene3D" id="1.10.246.120">
    <property type="match status" value="1"/>
</dbReference>
<dbReference type="InterPro" id="IPR045046">
    <property type="entry name" value="Vps9-like"/>
</dbReference>
<protein>
    <submittedName>
        <fullName evidence="4">Vacuolar protein sorting-associated protein 9A-like isoform X1</fullName>
    </submittedName>
</protein>
<feature type="domain" description="VPS9" evidence="2">
    <location>
        <begin position="178"/>
        <end position="219"/>
    </location>
</feature>
<evidence type="ECO:0000313" key="5">
    <source>
        <dbReference type="Proteomes" id="UP001140949"/>
    </source>
</evidence>
<dbReference type="GO" id="GO:0030139">
    <property type="term" value="C:endocytic vesicle"/>
    <property type="evidence" value="ECO:0007669"/>
    <property type="project" value="TreeGrafter"/>
</dbReference>
<dbReference type="EMBL" id="JANAVB010041819">
    <property type="protein sequence ID" value="KAJ6795364.1"/>
    <property type="molecule type" value="Genomic_DNA"/>
</dbReference>
<accession>A0AAX6DUC3</accession>
<evidence type="ECO:0000259" key="2">
    <source>
        <dbReference type="Pfam" id="PF02204"/>
    </source>
</evidence>
<dbReference type="Pfam" id="PF02204">
    <property type="entry name" value="VPS9"/>
    <property type="match status" value="1"/>
</dbReference>
<feature type="region of interest" description="Disordered" evidence="1">
    <location>
        <begin position="387"/>
        <end position="417"/>
    </location>
</feature>
<feature type="region of interest" description="Disordered" evidence="1">
    <location>
        <begin position="253"/>
        <end position="273"/>
    </location>
</feature>
<feature type="domain" description="RABX5 catalytic core helical" evidence="3">
    <location>
        <begin position="67"/>
        <end position="131"/>
    </location>
</feature>
<evidence type="ECO:0000313" key="4">
    <source>
        <dbReference type="EMBL" id="KAJ6795364.1"/>
    </source>
</evidence>
<dbReference type="GO" id="GO:0016192">
    <property type="term" value="P:vesicle-mediated transport"/>
    <property type="evidence" value="ECO:0007669"/>
    <property type="project" value="InterPro"/>
</dbReference>
<dbReference type="GO" id="GO:0005829">
    <property type="term" value="C:cytosol"/>
    <property type="evidence" value="ECO:0007669"/>
    <property type="project" value="TreeGrafter"/>
</dbReference>
<gene>
    <name evidence="4" type="ORF">M6B38_224845</name>
</gene>
<dbReference type="AlphaFoldDB" id="A0AAX6DUC3"/>
<dbReference type="InterPro" id="IPR041545">
    <property type="entry name" value="DUF5601"/>
</dbReference>
<dbReference type="Proteomes" id="UP001140949">
    <property type="component" value="Unassembled WGS sequence"/>
</dbReference>
<reference evidence="4" key="2">
    <citation type="submission" date="2023-04" db="EMBL/GenBank/DDBJ databases">
        <authorList>
            <person name="Bruccoleri R.E."/>
            <person name="Oakeley E.J."/>
            <person name="Faust A.-M."/>
            <person name="Dessus-Babus S."/>
            <person name="Altorfer M."/>
            <person name="Burckhardt D."/>
            <person name="Oertli M."/>
            <person name="Naumann U."/>
            <person name="Petersen F."/>
            <person name="Wong J."/>
        </authorList>
    </citation>
    <scope>NUCLEOTIDE SEQUENCE</scope>
    <source>
        <strain evidence="4">GSM-AAB239-AS_SAM_17_03QT</strain>
        <tissue evidence="4">Leaf</tissue>
    </source>
</reference>
<keyword evidence="5" id="KW-1185">Reference proteome</keyword>
<proteinExistence type="predicted"/>
<organism evidence="4 5">
    <name type="scientific">Iris pallida</name>
    <name type="common">Sweet iris</name>
    <dbReference type="NCBI Taxonomy" id="29817"/>
    <lineage>
        <taxon>Eukaryota</taxon>
        <taxon>Viridiplantae</taxon>
        <taxon>Streptophyta</taxon>
        <taxon>Embryophyta</taxon>
        <taxon>Tracheophyta</taxon>
        <taxon>Spermatophyta</taxon>
        <taxon>Magnoliopsida</taxon>
        <taxon>Liliopsida</taxon>
        <taxon>Asparagales</taxon>
        <taxon>Iridaceae</taxon>
        <taxon>Iridoideae</taxon>
        <taxon>Irideae</taxon>
        <taxon>Iris</taxon>
    </lineage>
</organism>